<reference evidence="2" key="1">
    <citation type="submission" date="2021-02" db="EMBL/GenBank/DDBJ databases">
        <authorList>
            <person name="Dougan E. K."/>
            <person name="Rhodes N."/>
            <person name="Thang M."/>
            <person name="Chan C."/>
        </authorList>
    </citation>
    <scope>NUCLEOTIDE SEQUENCE</scope>
</reference>
<name>A0A813D7Y8_POLGL</name>
<evidence type="ECO:0000313" key="2">
    <source>
        <dbReference type="EMBL" id="CAE8583684.1"/>
    </source>
</evidence>
<proteinExistence type="predicted"/>
<organism evidence="2 3">
    <name type="scientific">Polarella glacialis</name>
    <name type="common">Dinoflagellate</name>
    <dbReference type="NCBI Taxonomy" id="89957"/>
    <lineage>
        <taxon>Eukaryota</taxon>
        <taxon>Sar</taxon>
        <taxon>Alveolata</taxon>
        <taxon>Dinophyceae</taxon>
        <taxon>Suessiales</taxon>
        <taxon>Suessiaceae</taxon>
        <taxon>Polarella</taxon>
    </lineage>
</organism>
<protein>
    <submittedName>
        <fullName evidence="2">Uncharacterized protein</fullName>
    </submittedName>
</protein>
<evidence type="ECO:0000256" key="1">
    <source>
        <dbReference type="SAM" id="SignalP"/>
    </source>
</evidence>
<keyword evidence="3" id="KW-1185">Reference proteome</keyword>
<keyword evidence="1" id="KW-0732">Signal</keyword>
<gene>
    <name evidence="2" type="ORF">PGLA1383_LOCUS2637</name>
</gene>
<evidence type="ECO:0000313" key="3">
    <source>
        <dbReference type="Proteomes" id="UP000654075"/>
    </source>
</evidence>
<feature type="chain" id="PRO_5032677171" evidence="1">
    <location>
        <begin position="20"/>
        <end position="232"/>
    </location>
</feature>
<feature type="signal peptide" evidence="1">
    <location>
        <begin position="1"/>
        <end position="19"/>
    </location>
</feature>
<dbReference type="Proteomes" id="UP000654075">
    <property type="component" value="Unassembled WGS sequence"/>
</dbReference>
<dbReference type="EMBL" id="CAJNNV010000824">
    <property type="protein sequence ID" value="CAE8583684.1"/>
    <property type="molecule type" value="Genomic_DNA"/>
</dbReference>
<dbReference type="AlphaFoldDB" id="A0A813D7Y8"/>
<sequence length="232" mass="24782">MAMLGKAFIAALCVSSADGYAYSANCVPGVTVKGLLSTYGAVGPYAKALQVMLPGLYGNLTLLAVGAGTGCLDAQSALNENTVRPDEVEAKYGMQALSPEHALQQADIQNNYLYVFETSNFRTTSFSSVCIAGLDIAGGGGISLFAVTLQKTTPTLYGQLEYIGKSETASECTQASNMINANAAAPSLLRHDQFPGVSELGNLEGLQRGNFSRTYLYVFRNQMWNEATQWWI</sequence>
<comment type="caution">
    <text evidence="2">The sequence shown here is derived from an EMBL/GenBank/DDBJ whole genome shotgun (WGS) entry which is preliminary data.</text>
</comment>
<accession>A0A813D7Y8</accession>